<evidence type="ECO:0000259" key="1">
    <source>
        <dbReference type="Pfam" id="PF14321"/>
    </source>
</evidence>
<dbReference type="KEGG" id="gsn:YC6258_02671"/>
<proteinExistence type="predicted"/>
<evidence type="ECO:0000313" key="2">
    <source>
        <dbReference type="EMBL" id="AJQ94709.1"/>
    </source>
</evidence>
<sequence>MIKQFVAISTLSIMMLMGCQKQEGGSGTVSLDLTDAAVNNVAQVYLAVSSVSLHGPDGTLNYKLSNDIHDYLQYPLLDYNGGISVSLLKDAQVAPGAYHWIRLNLATEGNLDTYVELEDGSIHELEVISETGLKLNRGFYVPEDGNVSFTLDLDLQKSLIRTKNGYRLKPVIRVVNNDDIGRIAGRVDASLLSSNRCNQAAMYLFRGYDAAPSDINPKNDPEVIVPVNLENNNAYHFGFISSGEYSLALACDPKDDPEAEDEMKFLQQKNVLVRSSYTTFIHMDL</sequence>
<reference evidence="2 3" key="1">
    <citation type="submission" date="2014-01" db="EMBL/GenBank/DDBJ databases">
        <title>Full genme sequencing of cellulolytic bacterium Gynuella sunshinyii YC6258T gen. nov., sp. nov.</title>
        <authorList>
            <person name="Khan H."/>
            <person name="Chung E.J."/>
            <person name="Chung Y.R."/>
        </authorList>
    </citation>
    <scope>NUCLEOTIDE SEQUENCE [LARGE SCALE GENOMIC DNA]</scope>
    <source>
        <strain evidence="2 3">YC6258</strain>
    </source>
</reference>
<dbReference type="OrthoDB" id="7062064at2"/>
<organism evidence="2 3">
    <name type="scientific">Gynuella sunshinyii YC6258</name>
    <dbReference type="NCBI Taxonomy" id="1445510"/>
    <lineage>
        <taxon>Bacteria</taxon>
        <taxon>Pseudomonadati</taxon>
        <taxon>Pseudomonadota</taxon>
        <taxon>Gammaproteobacteria</taxon>
        <taxon>Oceanospirillales</taxon>
        <taxon>Saccharospirillaceae</taxon>
        <taxon>Gynuella</taxon>
    </lineage>
</organism>
<evidence type="ECO:0000313" key="3">
    <source>
        <dbReference type="Proteomes" id="UP000032266"/>
    </source>
</evidence>
<dbReference type="PROSITE" id="PS51257">
    <property type="entry name" value="PROKAR_LIPOPROTEIN"/>
    <property type="match status" value="1"/>
</dbReference>
<feature type="domain" description="DUF4382" evidence="1">
    <location>
        <begin position="26"/>
        <end position="170"/>
    </location>
</feature>
<dbReference type="AlphaFoldDB" id="A0A0C5VW99"/>
<accession>A0A0C5VW99</accession>
<keyword evidence="3" id="KW-1185">Reference proteome</keyword>
<name>A0A0C5VW99_9GAMM</name>
<dbReference type="Pfam" id="PF14321">
    <property type="entry name" value="DUF4382"/>
    <property type="match status" value="1"/>
</dbReference>
<dbReference type="Proteomes" id="UP000032266">
    <property type="component" value="Chromosome"/>
</dbReference>
<dbReference type="STRING" id="1445510.YC6258_02671"/>
<protein>
    <recommendedName>
        <fullName evidence="1">DUF4382 domain-containing protein</fullName>
    </recommendedName>
</protein>
<gene>
    <name evidence="2" type="ORF">YC6258_02671</name>
</gene>
<dbReference type="EMBL" id="CP007142">
    <property type="protein sequence ID" value="AJQ94709.1"/>
    <property type="molecule type" value="Genomic_DNA"/>
</dbReference>
<dbReference type="HOGENOM" id="CLU_072066_0_0_6"/>
<dbReference type="RefSeq" id="WP_044617195.1">
    <property type="nucleotide sequence ID" value="NZ_CP007142.1"/>
</dbReference>
<dbReference type="InterPro" id="IPR025491">
    <property type="entry name" value="DUF4382"/>
</dbReference>